<comment type="caution">
    <text evidence="7">The sequence shown here is derived from an EMBL/GenBank/DDBJ whole genome shotgun (WGS) entry which is preliminary data.</text>
</comment>
<name>A0A1Q5PW32_9ACTO</name>
<dbReference type="Gene3D" id="2.60.200.20">
    <property type="match status" value="1"/>
</dbReference>
<evidence type="ECO:0000256" key="2">
    <source>
        <dbReference type="ARBA" id="ARBA00022840"/>
    </source>
</evidence>
<dbReference type="InterPro" id="IPR002543">
    <property type="entry name" value="FtsK_dom"/>
</dbReference>
<evidence type="ECO:0000256" key="1">
    <source>
        <dbReference type="ARBA" id="ARBA00022741"/>
    </source>
</evidence>
<sequence>MQTFLEVTRGPDLGAVIPVTARPRVWGRASGLLQDPSVSRRQAKCWQGRRGVRLEVCPGAAPLRYRGRRLRPGCAVRLAAGRRLRVGATVLALRTRAPAPLRSGPPPWLSHALRLLVPVALFLVLVPLLFGRRSPLPLALAALGVLALGGGGGWLWHQRTPPRPGRLRQAPPAAPRPGRSIVLHTRACRAARPASRVPTHLSVRAGQVLQTTGPHRRALGLWLAAQAHANGLTVQLRPGPTATALPATPGVVIYTEPPPSAEACVVVEASGPLPGADWLAHAEDRWLAGSPPPGRPCHAHELIPLSRADITHRWAAPSFRLPLGRTEAGTNQLVDLVHDGPHALIAGRTGAGKSELLAYWLLALAVHASPQDLVFILVDYKGGAGLRPVARLPHTATLLTDLDPAATSRALQALRAEVARRERVLTAAGAPDIAALQRLPGEQASLPRLVIAVDEFRVLADHHRDVLDSLVRLAAQGRSLGVHLLLATQRPAGAISPDIAANTALRVCLRVSQEADSTDVLGAPAAAHLPAAPGHGFIRTDELVQIRTPALGTWADQAIALADELAAGRPAPTRPWAEPLPDSLPVGRAPLPAPATAGVGIVVVDDIDAQAWTAHGLGDQPLAILGAPRTGRTTAILTCASAALAAGRSVDIVTANPQPFQQLLGGHGGLGTLARWDDARHWQALVQRIGQAPSAAVLLLDGIPAPPCAALDVEELMGAAGAAGVQLILSADTRPARWHAACQRILALGGGVLDCLPAPARRVPVRPRPGHGIYRHADQWWPALVPHPTEPPPPWTGPPPPRLLPVPPHADAALLTAASGPDRLVFGHGAAGAVVGECGDVLIIGLPSTGRSTLLAHLARQARAAGCQPLVCDDHDLLGPAARAELANAPGHPVLAVTTPDDALTLTRGPLGRARTHGTLVVTAGAHRVVRALIGLDPGPPLPGAWGALVVTGRSVVPLRLQGPLSLQKGTGGRVEDTAGQQHVEQHPGY</sequence>
<evidence type="ECO:0000256" key="4">
    <source>
        <dbReference type="SAM" id="MobiDB-lite"/>
    </source>
</evidence>
<keyword evidence="5" id="KW-0472">Membrane</keyword>
<dbReference type="Gene3D" id="3.40.50.300">
    <property type="entry name" value="P-loop containing nucleotide triphosphate hydrolases"/>
    <property type="match status" value="1"/>
</dbReference>
<dbReference type="SUPFAM" id="SSF49879">
    <property type="entry name" value="SMAD/FHA domain"/>
    <property type="match status" value="1"/>
</dbReference>
<organism evidence="7 8">
    <name type="scientific">Buchananella hordeovulneris</name>
    <dbReference type="NCBI Taxonomy" id="52770"/>
    <lineage>
        <taxon>Bacteria</taxon>
        <taxon>Bacillati</taxon>
        <taxon>Actinomycetota</taxon>
        <taxon>Actinomycetes</taxon>
        <taxon>Actinomycetales</taxon>
        <taxon>Actinomycetaceae</taxon>
        <taxon>Buchananella</taxon>
    </lineage>
</organism>
<proteinExistence type="predicted"/>
<reference evidence="8" key="1">
    <citation type="submission" date="2016-12" db="EMBL/GenBank/DDBJ databases">
        <authorList>
            <person name="Meng X."/>
        </authorList>
    </citation>
    <scope>NUCLEOTIDE SEQUENCE [LARGE SCALE GENOMIC DNA]</scope>
    <source>
        <strain evidence="8">DSM 20732</strain>
    </source>
</reference>
<dbReference type="PROSITE" id="PS50901">
    <property type="entry name" value="FTSK"/>
    <property type="match status" value="1"/>
</dbReference>
<feature type="region of interest" description="Disordered" evidence="4">
    <location>
        <begin position="965"/>
        <end position="990"/>
    </location>
</feature>
<dbReference type="GO" id="GO:0003677">
    <property type="term" value="F:DNA binding"/>
    <property type="evidence" value="ECO:0007669"/>
    <property type="project" value="InterPro"/>
</dbReference>
<keyword evidence="2 3" id="KW-0067">ATP-binding</keyword>
<protein>
    <recommendedName>
        <fullName evidence="6">FtsK domain-containing protein</fullName>
    </recommendedName>
</protein>
<dbReference type="SUPFAM" id="SSF52540">
    <property type="entry name" value="P-loop containing nucleoside triphosphate hydrolases"/>
    <property type="match status" value="1"/>
</dbReference>
<feature type="transmembrane region" description="Helical" evidence="5">
    <location>
        <begin position="136"/>
        <end position="156"/>
    </location>
</feature>
<dbReference type="STRING" id="52770.BSZ40_04810"/>
<dbReference type="InParanoid" id="A0A1Q5PW32"/>
<keyword evidence="8" id="KW-1185">Reference proteome</keyword>
<dbReference type="InterPro" id="IPR008984">
    <property type="entry name" value="SMAD_FHA_dom_sf"/>
</dbReference>
<feature type="binding site" evidence="3">
    <location>
        <begin position="347"/>
        <end position="354"/>
    </location>
    <ligand>
        <name>ATP</name>
        <dbReference type="ChEBI" id="CHEBI:30616"/>
    </ligand>
</feature>
<dbReference type="Proteomes" id="UP000185612">
    <property type="component" value="Unassembled WGS sequence"/>
</dbReference>
<evidence type="ECO:0000256" key="5">
    <source>
        <dbReference type="SAM" id="Phobius"/>
    </source>
</evidence>
<dbReference type="SMART" id="SM00382">
    <property type="entry name" value="AAA"/>
    <property type="match status" value="3"/>
</dbReference>
<keyword evidence="5" id="KW-0812">Transmembrane</keyword>
<keyword evidence="1 3" id="KW-0547">Nucleotide-binding</keyword>
<keyword evidence="5" id="KW-1133">Transmembrane helix</keyword>
<feature type="transmembrane region" description="Helical" evidence="5">
    <location>
        <begin position="112"/>
        <end position="130"/>
    </location>
</feature>
<evidence type="ECO:0000313" key="8">
    <source>
        <dbReference type="Proteomes" id="UP000185612"/>
    </source>
</evidence>
<dbReference type="RefSeq" id="WP_073823869.1">
    <property type="nucleotide sequence ID" value="NZ_MQVS01000004.1"/>
</dbReference>
<evidence type="ECO:0000313" key="7">
    <source>
        <dbReference type="EMBL" id="OKL51811.1"/>
    </source>
</evidence>
<dbReference type="InterPro" id="IPR050206">
    <property type="entry name" value="FtsK/SpoIIIE/SftA"/>
</dbReference>
<gene>
    <name evidence="7" type="ORF">BSZ40_04810</name>
</gene>
<dbReference type="Pfam" id="PF01580">
    <property type="entry name" value="FtsK_SpoIIIE"/>
    <property type="match status" value="1"/>
</dbReference>
<accession>A0A1Q5PW32</accession>
<dbReference type="InterPro" id="IPR003593">
    <property type="entry name" value="AAA+_ATPase"/>
</dbReference>
<evidence type="ECO:0000256" key="3">
    <source>
        <dbReference type="PROSITE-ProRule" id="PRU00289"/>
    </source>
</evidence>
<evidence type="ECO:0000259" key="6">
    <source>
        <dbReference type="PROSITE" id="PS50901"/>
    </source>
</evidence>
<dbReference type="AlphaFoldDB" id="A0A1Q5PW32"/>
<dbReference type="PANTHER" id="PTHR22683:SF1">
    <property type="entry name" value="TYPE VII SECRETION SYSTEM PROTEIN ESSC"/>
    <property type="match status" value="1"/>
</dbReference>
<dbReference type="InterPro" id="IPR027417">
    <property type="entry name" value="P-loop_NTPase"/>
</dbReference>
<dbReference type="GO" id="GO:0005524">
    <property type="term" value="F:ATP binding"/>
    <property type="evidence" value="ECO:0007669"/>
    <property type="project" value="UniProtKB-UniRule"/>
</dbReference>
<dbReference type="PANTHER" id="PTHR22683">
    <property type="entry name" value="SPORULATION PROTEIN RELATED"/>
    <property type="match status" value="1"/>
</dbReference>
<dbReference type="CDD" id="cd00060">
    <property type="entry name" value="FHA"/>
    <property type="match status" value="1"/>
</dbReference>
<feature type="domain" description="FtsK" evidence="6">
    <location>
        <begin position="329"/>
        <end position="518"/>
    </location>
</feature>
<dbReference type="EMBL" id="MQVS01000004">
    <property type="protein sequence ID" value="OKL51811.1"/>
    <property type="molecule type" value="Genomic_DNA"/>
</dbReference>